<feature type="compositionally biased region" description="Low complexity" evidence="1">
    <location>
        <begin position="247"/>
        <end position="256"/>
    </location>
</feature>
<dbReference type="EMBL" id="JAACJK010000169">
    <property type="protein sequence ID" value="KAF5320424.1"/>
    <property type="molecule type" value="Genomic_DNA"/>
</dbReference>
<dbReference type="AlphaFoldDB" id="A0A8H5BBY4"/>
<feature type="region of interest" description="Disordered" evidence="1">
    <location>
        <begin position="238"/>
        <end position="261"/>
    </location>
</feature>
<protein>
    <submittedName>
        <fullName evidence="2">Uncharacterized protein</fullName>
    </submittedName>
</protein>
<keyword evidence="3" id="KW-1185">Reference proteome</keyword>
<accession>A0A8H5BBY4</accession>
<organism evidence="2 3">
    <name type="scientific">Ephemerocybe angulata</name>
    <dbReference type="NCBI Taxonomy" id="980116"/>
    <lineage>
        <taxon>Eukaryota</taxon>
        <taxon>Fungi</taxon>
        <taxon>Dikarya</taxon>
        <taxon>Basidiomycota</taxon>
        <taxon>Agaricomycotina</taxon>
        <taxon>Agaricomycetes</taxon>
        <taxon>Agaricomycetidae</taxon>
        <taxon>Agaricales</taxon>
        <taxon>Agaricineae</taxon>
        <taxon>Psathyrellaceae</taxon>
        <taxon>Ephemerocybe</taxon>
    </lineage>
</organism>
<evidence type="ECO:0000256" key="1">
    <source>
        <dbReference type="SAM" id="MobiDB-lite"/>
    </source>
</evidence>
<gene>
    <name evidence="2" type="ORF">D9611_010660</name>
</gene>
<feature type="compositionally biased region" description="Low complexity" evidence="1">
    <location>
        <begin position="1"/>
        <end position="20"/>
    </location>
</feature>
<dbReference type="Proteomes" id="UP000541558">
    <property type="component" value="Unassembled WGS sequence"/>
</dbReference>
<reference evidence="2 3" key="1">
    <citation type="journal article" date="2020" name="ISME J.">
        <title>Uncovering the hidden diversity of litter-decomposition mechanisms in mushroom-forming fungi.</title>
        <authorList>
            <person name="Floudas D."/>
            <person name="Bentzer J."/>
            <person name="Ahren D."/>
            <person name="Johansson T."/>
            <person name="Persson P."/>
            <person name="Tunlid A."/>
        </authorList>
    </citation>
    <scope>NUCLEOTIDE SEQUENCE [LARGE SCALE GENOMIC DNA]</scope>
    <source>
        <strain evidence="2 3">CBS 175.51</strain>
    </source>
</reference>
<name>A0A8H5BBY4_9AGAR</name>
<comment type="caution">
    <text evidence="2">The sequence shown here is derived from an EMBL/GenBank/DDBJ whole genome shotgun (WGS) entry which is preliminary data.</text>
</comment>
<proteinExistence type="predicted"/>
<evidence type="ECO:0000313" key="2">
    <source>
        <dbReference type="EMBL" id="KAF5320424.1"/>
    </source>
</evidence>
<sequence>MAVGSPSSSTHSLTTLSGPTPRRPAPLDTSKFTTESPRPTPRDLYSLFPPNQGLADDDKRVRGAHGENRAWFGMDTGLDVVVPKVLSFYRIIGLHSVLPFYVELMIGQDISVLFLLRVFRPFRCDHTIPPGVPRVAPFGSFFVPALIALSYFAERGTWDEVMDTFINSDGDPTQFASIPAAAWFVIVSKYPLLLRSLFFRFSLSLCLCIPFNAARLPRHRFRPDRPIGFNFDVARAASTSSEPTTDPPNLNNIPILHNPPPPASVVQVALNRTRRRRHRHYPASTSHWMKRYSSDPLVLRSNPPTHTARNLAFVYSSLRSDLRLTFSSRSSFPVLLLPLVSPLPLLPHTSAHPNCDANDPPP</sequence>
<feature type="region of interest" description="Disordered" evidence="1">
    <location>
        <begin position="1"/>
        <end position="58"/>
    </location>
</feature>
<evidence type="ECO:0000313" key="3">
    <source>
        <dbReference type="Proteomes" id="UP000541558"/>
    </source>
</evidence>
<dbReference type="OrthoDB" id="415460at2759"/>